<dbReference type="SUPFAM" id="SSF88713">
    <property type="entry name" value="Glycoside hydrolase/deacetylase"/>
    <property type="match status" value="1"/>
</dbReference>
<evidence type="ECO:0000256" key="3">
    <source>
        <dbReference type="ARBA" id="ARBA00022729"/>
    </source>
</evidence>
<name>A0A0G4LI29_VERLO</name>
<dbReference type="GO" id="GO:0005975">
    <property type="term" value="P:carbohydrate metabolic process"/>
    <property type="evidence" value="ECO:0007669"/>
    <property type="project" value="InterPro"/>
</dbReference>
<dbReference type="Pfam" id="PF01522">
    <property type="entry name" value="Polysacc_deac_1"/>
    <property type="match status" value="1"/>
</dbReference>
<evidence type="ECO:0000256" key="5">
    <source>
        <dbReference type="ARBA" id="ARBA00023277"/>
    </source>
</evidence>
<evidence type="ECO:0000313" key="9">
    <source>
        <dbReference type="Proteomes" id="UP000045706"/>
    </source>
</evidence>
<keyword evidence="2" id="KW-0479">Metal-binding</keyword>
<dbReference type="InterPro" id="IPR011330">
    <property type="entry name" value="Glyco_hydro/deAcase_b/a-brl"/>
</dbReference>
<feature type="domain" description="NodB homology" evidence="7">
    <location>
        <begin position="106"/>
        <end position="297"/>
    </location>
</feature>
<dbReference type="Proteomes" id="UP000045706">
    <property type="component" value="Unassembled WGS sequence"/>
</dbReference>
<organism evidence="8 9">
    <name type="scientific">Verticillium longisporum</name>
    <name type="common">Verticillium dahliae var. longisporum</name>
    <dbReference type="NCBI Taxonomy" id="100787"/>
    <lineage>
        <taxon>Eukaryota</taxon>
        <taxon>Fungi</taxon>
        <taxon>Dikarya</taxon>
        <taxon>Ascomycota</taxon>
        <taxon>Pezizomycotina</taxon>
        <taxon>Sordariomycetes</taxon>
        <taxon>Hypocreomycetidae</taxon>
        <taxon>Glomerellales</taxon>
        <taxon>Plectosphaerellaceae</taxon>
        <taxon>Verticillium</taxon>
    </lineage>
</organism>
<gene>
    <name evidence="8" type="ORF">BN1723_002789</name>
</gene>
<dbReference type="PANTHER" id="PTHR46471:SF2">
    <property type="entry name" value="CHITIN DEACETYLASE-RELATED"/>
    <property type="match status" value="1"/>
</dbReference>
<sequence>MSQQSCPVRRLLKVAVLISARTSPCLVSSRLARVHPPSTFCSSCSAPSQTNLTMYTTTVLSLLALTGTTLTAPTALHLRDSIPPSPTRHRRAPALGQTLYSCVNPGQVALTYDDGPYTFTSSLLDVLDEEGVTATFFLTGSNFGREMTSDPWSAIVQRTYAAGHQLASHTYTHPDLSALTPAARAAEMAANDDAFRAILGFAPRYMRAPFLSCDAACAADMAALGFHIVDASIDTKDFEHNQYGTVYAAEAKFDAELGWDPAVDSAIVLAHDVHETTVSVLTRHMISTLRARGFRAVTVGECLGDSPDGWYKA</sequence>
<evidence type="ECO:0000256" key="2">
    <source>
        <dbReference type="ARBA" id="ARBA00022723"/>
    </source>
</evidence>
<keyword evidence="5" id="KW-0119">Carbohydrate metabolism</keyword>
<accession>A0A0G4LI29</accession>
<evidence type="ECO:0000256" key="4">
    <source>
        <dbReference type="ARBA" id="ARBA00022801"/>
    </source>
</evidence>
<proteinExistence type="predicted"/>
<reference evidence="9" key="1">
    <citation type="submission" date="2015-05" db="EMBL/GenBank/DDBJ databases">
        <authorList>
            <person name="Fogelqvist Johan"/>
        </authorList>
    </citation>
    <scope>NUCLEOTIDE SEQUENCE [LARGE SCALE GENOMIC DNA]</scope>
</reference>
<dbReference type="PROSITE" id="PS51677">
    <property type="entry name" value="NODB"/>
    <property type="match status" value="1"/>
</dbReference>
<dbReference type="CDD" id="cd10951">
    <property type="entry name" value="CE4_ClCDA_like"/>
    <property type="match status" value="1"/>
</dbReference>
<comment type="cofactor">
    <cofactor evidence="1">
        <name>Co(2+)</name>
        <dbReference type="ChEBI" id="CHEBI:48828"/>
    </cofactor>
</comment>
<dbReference type="GO" id="GO:0046872">
    <property type="term" value="F:metal ion binding"/>
    <property type="evidence" value="ECO:0007669"/>
    <property type="project" value="UniProtKB-KW"/>
</dbReference>
<dbReference type="GO" id="GO:0016810">
    <property type="term" value="F:hydrolase activity, acting on carbon-nitrogen (but not peptide) bonds"/>
    <property type="evidence" value="ECO:0007669"/>
    <property type="project" value="InterPro"/>
</dbReference>
<keyword evidence="6" id="KW-0170">Cobalt</keyword>
<evidence type="ECO:0000259" key="7">
    <source>
        <dbReference type="PROSITE" id="PS51677"/>
    </source>
</evidence>
<evidence type="ECO:0000256" key="6">
    <source>
        <dbReference type="ARBA" id="ARBA00023285"/>
    </source>
</evidence>
<dbReference type="PANTHER" id="PTHR46471">
    <property type="entry name" value="CHITIN DEACETYLASE"/>
    <property type="match status" value="1"/>
</dbReference>
<evidence type="ECO:0000256" key="1">
    <source>
        <dbReference type="ARBA" id="ARBA00001941"/>
    </source>
</evidence>
<dbReference type="AlphaFoldDB" id="A0A0G4LI29"/>
<evidence type="ECO:0000313" key="8">
    <source>
        <dbReference type="EMBL" id="CRK21673.1"/>
    </source>
</evidence>
<protein>
    <recommendedName>
        <fullName evidence="7">NodB homology domain-containing protein</fullName>
    </recommendedName>
</protein>
<dbReference type="Gene3D" id="3.20.20.370">
    <property type="entry name" value="Glycoside hydrolase/deacetylase"/>
    <property type="match status" value="1"/>
</dbReference>
<keyword evidence="3" id="KW-0732">Signal</keyword>
<keyword evidence="4" id="KW-0378">Hydrolase</keyword>
<dbReference type="EMBL" id="CVQI01012224">
    <property type="protein sequence ID" value="CRK21673.1"/>
    <property type="molecule type" value="Genomic_DNA"/>
</dbReference>
<dbReference type="InterPro" id="IPR002509">
    <property type="entry name" value="NODB_dom"/>
</dbReference>